<feature type="transmembrane region" description="Helical" evidence="1">
    <location>
        <begin position="20"/>
        <end position="41"/>
    </location>
</feature>
<evidence type="ECO:0000313" key="2">
    <source>
        <dbReference type="EMBL" id="CAD8602628.1"/>
    </source>
</evidence>
<proteinExistence type="predicted"/>
<keyword evidence="1" id="KW-0472">Membrane</keyword>
<keyword evidence="1" id="KW-0812">Transmembrane</keyword>
<evidence type="ECO:0000256" key="1">
    <source>
        <dbReference type="SAM" id="Phobius"/>
    </source>
</evidence>
<protein>
    <submittedName>
        <fullName evidence="2">Uncharacterized protein</fullName>
    </submittedName>
</protein>
<dbReference type="EMBL" id="HBEY01012413">
    <property type="protein sequence ID" value="CAD8602628.1"/>
    <property type="molecule type" value="Transcribed_RNA"/>
</dbReference>
<organism evidence="2">
    <name type="scientific">Coccolithus braarudii</name>
    <dbReference type="NCBI Taxonomy" id="221442"/>
    <lineage>
        <taxon>Eukaryota</taxon>
        <taxon>Haptista</taxon>
        <taxon>Haptophyta</taxon>
        <taxon>Prymnesiophyceae</taxon>
        <taxon>Coccolithales</taxon>
        <taxon>Coccolithaceae</taxon>
        <taxon>Coccolithus</taxon>
    </lineage>
</organism>
<keyword evidence="1" id="KW-1133">Transmembrane helix</keyword>
<reference evidence="2" key="1">
    <citation type="submission" date="2021-01" db="EMBL/GenBank/DDBJ databases">
        <authorList>
            <person name="Corre E."/>
            <person name="Pelletier E."/>
            <person name="Niang G."/>
            <person name="Scheremetjew M."/>
            <person name="Finn R."/>
            <person name="Kale V."/>
            <person name="Holt S."/>
            <person name="Cochrane G."/>
            <person name="Meng A."/>
            <person name="Brown T."/>
            <person name="Cohen L."/>
        </authorList>
    </citation>
    <scope>NUCLEOTIDE SEQUENCE</scope>
    <source>
        <strain evidence="2">PLY182g</strain>
    </source>
</reference>
<gene>
    <name evidence="2" type="ORF">CPEL01642_LOCUS5961</name>
</gene>
<dbReference type="AlphaFoldDB" id="A0A7S0L573"/>
<sequence>MSSLGSLWKQLDNATFEVPAGPQLAAFLFAIGPAVVTRYNLIGHKEAYFPPALVSRKSASSVQQQWAHDAADVSMLTERGKAALAINPALRGLRMAVGLLTPRRQQGCPPELPPAVWWHWCTCLSLM</sequence>
<name>A0A7S0L573_9EUKA</name>
<accession>A0A7S0L573</accession>